<keyword evidence="3" id="KW-1185">Reference proteome</keyword>
<comment type="caution">
    <text evidence="2">The sequence shown here is derived from an EMBL/GenBank/DDBJ whole genome shotgun (WGS) entry which is preliminary data.</text>
</comment>
<protein>
    <submittedName>
        <fullName evidence="2">Uncharacterized protein</fullName>
    </submittedName>
</protein>
<accession>A0AAV7RGQ2</accession>
<dbReference type="Proteomes" id="UP001066276">
    <property type="component" value="Chromosome 5"/>
</dbReference>
<dbReference type="EMBL" id="JANPWB010000009">
    <property type="protein sequence ID" value="KAJ1151479.1"/>
    <property type="molecule type" value="Genomic_DNA"/>
</dbReference>
<evidence type="ECO:0000256" key="1">
    <source>
        <dbReference type="SAM" id="MobiDB-lite"/>
    </source>
</evidence>
<reference evidence="2" key="1">
    <citation type="journal article" date="2022" name="bioRxiv">
        <title>Sequencing and chromosome-scale assembly of the giantPleurodeles waltlgenome.</title>
        <authorList>
            <person name="Brown T."/>
            <person name="Elewa A."/>
            <person name="Iarovenko S."/>
            <person name="Subramanian E."/>
            <person name="Araus A.J."/>
            <person name="Petzold A."/>
            <person name="Susuki M."/>
            <person name="Suzuki K.-i.T."/>
            <person name="Hayashi T."/>
            <person name="Toyoda A."/>
            <person name="Oliveira C."/>
            <person name="Osipova E."/>
            <person name="Leigh N.D."/>
            <person name="Simon A."/>
            <person name="Yun M.H."/>
        </authorList>
    </citation>
    <scope>NUCLEOTIDE SEQUENCE</scope>
    <source>
        <strain evidence="2">20211129_DDA</strain>
        <tissue evidence="2">Liver</tissue>
    </source>
</reference>
<name>A0AAV7RGQ2_PLEWA</name>
<evidence type="ECO:0000313" key="2">
    <source>
        <dbReference type="EMBL" id="KAJ1151479.1"/>
    </source>
</evidence>
<organism evidence="2 3">
    <name type="scientific">Pleurodeles waltl</name>
    <name type="common">Iberian ribbed newt</name>
    <dbReference type="NCBI Taxonomy" id="8319"/>
    <lineage>
        <taxon>Eukaryota</taxon>
        <taxon>Metazoa</taxon>
        <taxon>Chordata</taxon>
        <taxon>Craniata</taxon>
        <taxon>Vertebrata</taxon>
        <taxon>Euteleostomi</taxon>
        <taxon>Amphibia</taxon>
        <taxon>Batrachia</taxon>
        <taxon>Caudata</taxon>
        <taxon>Salamandroidea</taxon>
        <taxon>Salamandridae</taxon>
        <taxon>Pleurodelinae</taxon>
        <taxon>Pleurodeles</taxon>
    </lineage>
</organism>
<feature type="compositionally biased region" description="Basic and acidic residues" evidence="1">
    <location>
        <begin position="20"/>
        <end position="49"/>
    </location>
</feature>
<feature type="compositionally biased region" description="Gly residues" evidence="1">
    <location>
        <begin position="1"/>
        <end position="19"/>
    </location>
</feature>
<sequence>MEAGRGRTGGSGEKAGGGRAGDREVSGERKRAGKERSQQEKAQQEKGQEEIEGQQEISRRYGTTGDRVQQEKKIAYNKRRKRESGKSTAGEENGAKIAQQEM</sequence>
<dbReference type="AlphaFoldDB" id="A0AAV7RGQ2"/>
<proteinExistence type="predicted"/>
<gene>
    <name evidence="2" type="ORF">NDU88_004259</name>
</gene>
<feature type="region of interest" description="Disordered" evidence="1">
    <location>
        <begin position="1"/>
        <end position="102"/>
    </location>
</feature>
<evidence type="ECO:0000313" key="3">
    <source>
        <dbReference type="Proteomes" id="UP001066276"/>
    </source>
</evidence>